<dbReference type="PROSITE" id="PS00455">
    <property type="entry name" value="AMP_BINDING"/>
    <property type="match status" value="1"/>
</dbReference>
<dbReference type="PANTHER" id="PTHR43201">
    <property type="entry name" value="ACYL-COA SYNTHETASE"/>
    <property type="match status" value="1"/>
</dbReference>
<proteinExistence type="inferred from homology"/>
<dbReference type="Gene3D" id="3.30.300.30">
    <property type="match status" value="1"/>
</dbReference>
<name>A0A3N6M320_NATCH</name>
<keyword evidence="2 5" id="KW-0436">Ligase</keyword>
<dbReference type="InterPro" id="IPR025110">
    <property type="entry name" value="AMP-bd_C"/>
</dbReference>
<evidence type="ECO:0000256" key="2">
    <source>
        <dbReference type="ARBA" id="ARBA00022598"/>
    </source>
</evidence>
<dbReference type="Gene3D" id="3.40.50.12780">
    <property type="entry name" value="N-terminal domain of ligase-like"/>
    <property type="match status" value="1"/>
</dbReference>
<dbReference type="EMBL" id="REGA01000007">
    <property type="protein sequence ID" value="RQG94834.1"/>
    <property type="molecule type" value="Genomic_DNA"/>
</dbReference>
<dbReference type="InterPro" id="IPR045851">
    <property type="entry name" value="AMP-bd_C_sf"/>
</dbReference>
<evidence type="ECO:0000259" key="4">
    <source>
        <dbReference type="Pfam" id="PF13193"/>
    </source>
</evidence>
<feature type="domain" description="AMP-dependent synthetase/ligase" evidence="3">
    <location>
        <begin position="12"/>
        <end position="380"/>
    </location>
</feature>
<dbReference type="InterPro" id="IPR020845">
    <property type="entry name" value="AMP-binding_CS"/>
</dbReference>
<comment type="caution">
    <text evidence="5">The sequence shown here is derived from an EMBL/GenBank/DDBJ whole genome shotgun (WGS) entry which is preliminary data.</text>
</comment>
<comment type="similarity">
    <text evidence="1">Belongs to the ATP-dependent AMP-binding enzyme family.</text>
</comment>
<evidence type="ECO:0000256" key="1">
    <source>
        <dbReference type="ARBA" id="ARBA00006432"/>
    </source>
</evidence>
<feature type="domain" description="AMP-binding enzyme C-terminal" evidence="4">
    <location>
        <begin position="430"/>
        <end position="505"/>
    </location>
</feature>
<dbReference type="RefSeq" id="WP_124195494.1">
    <property type="nucleotide sequence ID" value="NZ_REGA01000007.1"/>
</dbReference>
<sequence length="514" mass="56661">MRINTFTIPALFSQAVERTPEKDAIIDLETDERLTYGELREEVNAVANGLHRRGVEKGDYVAICLKNRPEHCITFLACQELGAVAVPFNFRLKAEGIEYTLADAEPTAFVFGDTIAETVSDLYSDVAVDTFVHVGERTPSFATPFDDIRAAETDRPDVTVTPDDLSVIQYSSGTTGDPKGVELDQLASASRVVLNAYGQQFRIDGETMLGVMPLYHTVGLHGILCSMLALSGTYLCQPNFDPERCVDAISEYDVTALHEAPTIFKKLVEADGIDEYDLESVRVLTYSGAPMDSTLMEQVTTQFDPDYLSNQYGCTEAYGPLGQLNLLDDGEPTETGPANFLQATRIVELESNDPDAVVEQGTEGELIVSMESPIVFSGYHNKPRVTDAAIHDGWFFTGDVAYETSEGRTVITGRSDDMIISGGENIYPAEVEDEIAAHPAVLDVGVIGIDDDTWGEIPKAYVVCDEDVDEETLDQWCKDSSSLPDFKRPRRYEFLESLPRNASGKILRYKLRSQ</sequence>
<evidence type="ECO:0000313" key="5">
    <source>
        <dbReference type="EMBL" id="RQG94834.1"/>
    </source>
</evidence>
<dbReference type="InterPro" id="IPR042099">
    <property type="entry name" value="ANL_N_sf"/>
</dbReference>
<dbReference type="Proteomes" id="UP000282323">
    <property type="component" value="Unassembled WGS sequence"/>
</dbReference>
<dbReference type="SUPFAM" id="SSF56801">
    <property type="entry name" value="Acetyl-CoA synthetase-like"/>
    <property type="match status" value="1"/>
</dbReference>
<gene>
    <name evidence="5" type="ORF">EA473_10050</name>
</gene>
<dbReference type="GO" id="GO:0031956">
    <property type="term" value="F:medium-chain fatty acid-CoA ligase activity"/>
    <property type="evidence" value="ECO:0007669"/>
    <property type="project" value="TreeGrafter"/>
</dbReference>
<dbReference type="InterPro" id="IPR000873">
    <property type="entry name" value="AMP-dep_synth/lig_dom"/>
</dbReference>
<dbReference type="OrthoDB" id="193284at2157"/>
<dbReference type="AlphaFoldDB" id="A0A3N6M320"/>
<keyword evidence="6" id="KW-1185">Reference proteome</keyword>
<evidence type="ECO:0000259" key="3">
    <source>
        <dbReference type="Pfam" id="PF00501"/>
    </source>
</evidence>
<organism evidence="5 6">
    <name type="scientific">Natrarchaeobius chitinivorans</name>
    <dbReference type="NCBI Taxonomy" id="1679083"/>
    <lineage>
        <taxon>Archaea</taxon>
        <taxon>Methanobacteriati</taxon>
        <taxon>Methanobacteriota</taxon>
        <taxon>Stenosarchaea group</taxon>
        <taxon>Halobacteria</taxon>
        <taxon>Halobacteriales</taxon>
        <taxon>Natrialbaceae</taxon>
        <taxon>Natrarchaeobius</taxon>
    </lineage>
</organism>
<protein>
    <submittedName>
        <fullName evidence="5">Long-chain fatty acid--CoA ligase</fullName>
    </submittedName>
</protein>
<dbReference type="GO" id="GO:0006631">
    <property type="term" value="P:fatty acid metabolic process"/>
    <property type="evidence" value="ECO:0007669"/>
    <property type="project" value="TreeGrafter"/>
</dbReference>
<accession>A0A3N6M320</accession>
<evidence type="ECO:0000313" key="6">
    <source>
        <dbReference type="Proteomes" id="UP000282323"/>
    </source>
</evidence>
<reference evidence="5 6" key="1">
    <citation type="submission" date="2018-10" db="EMBL/GenBank/DDBJ databases">
        <title>Natrarchaeobius chitinivorans gen. nov., sp. nov., and Natrarchaeobius haloalkaliphilus sp. nov., alkaliphilic, chitin-utilizing haloarchaea from hypersaline alkaline lakes.</title>
        <authorList>
            <person name="Sorokin D.Y."/>
            <person name="Elcheninov A.G."/>
            <person name="Kostrikina N.A."/>
            <person name="Bale N.J."/>
            <person name="Sinninghe Damste J.S."/>
            <person name="Khijniak T.V."/>
            <person name="Kublanov I.V."/>
            <person name="Toshchakov S.V."/>
        </authorList>
    </citation>
    <scope>NUCLEOTIDE SEQUENCE [LARGE SCALE GENOMIC DNA]</scope>
    <source>
        <strain evidence="5 6">AArcht4T</strain>
    </source>
</reference>
<dbReference type="Pfam" id="PF13193">
    <property type="entry name" value="AMP-binding_C"/>
    <property type="match status" value="1"/>
</dbReference>
<dbReference type="PANTHER" id="PTHR43201:SF5">
    <property type="entry name" value="MEDIUM-CHAIN ACYL-COA LIGASE ACSF2, MITOCHONDRIAL"/>
    <property type="match status" value="1"/>
</dbReference>
<dbReference type="Pfam" id="PF00501">
    <property type="entry name" value="AMP-binding"/>
    <property type="match status" value="1"/>
</dbReference>